<comment type="caution">
    <text evidence="3">The sequence shown here is derived from an EMBL/GenBank/DDBJ whole genome shotgun (WGS) entry which is preliminary data.</text>
</comment>
<dbReference type="AlphaFoldDB" id="A0A8J4DKC6"/>
<evidence type="ECO:0000313" key="4">
    <source>
        <dbReference type="Proteomes" id="UP000652013"/>
    </source>
</evidence>
<evidence type="ECO:0000313" key="3">
    <source>
        <dbReference type="EMBL" id="GIJ03915.1"/>
    </source>
</evidence>
<dbReference type="RefSeq" id="WP_203939165.1">
    <property type="nucleotide sequence ID" value="NZ_BAAAGJ010000002.1"/>
</dbReference>
<sequence length="198" mass="20877">MKRTSTVLAAVFAVLALAAAPATAAPSAPPAGPAIAALPAYATWIADVTEVADEAAAYLDDRLPDRSIRAAIVLDIDNTALQTQYRPGLTSPATGPVLAVARQARADGAAVFFVTARPQILGLQTEANLRSAGYTVAGLYMRPWFDTRPDQKLKTDNRIAIERLGYTIVANIGNNDSDLAGGHAERTFKLPDYDGQLG</sequence>
<dbReference type="InterPro" id="IPR036412">
    <property type="entry name" value="HAD-like_sf"/>
</dbReference>
<name>A0A8J4DKC6_9ACTN</name>
<keyword evidence="4" id="KW-1185">Reference proteome</keyword>
<gene>
    <name evidence="3" type="ORF">Sya03_32670</name>
</gene>
<dbReference type="InterPro" id="IPR005519">
    <property type="entry name" value="Acid_phosphat_B-like"/>
</dbReference>
<dbReference type="Pfam" id="PF03767">
    <property type="entry name" value="Acid_phosphat_B"/>
    <property type="match status" value="1"/>
</dbReference>
<dbReference type="InterPro" id="IPR023214">
    <property type="entry name" value="HAD_sf"/>
</dbReference>
<dbReference type="PANTHER" id="PTHR31284">
    <property type="entry name" value="ACID PHOSPHATASE-LIKE PROTEIN"/>
    <property type="match status" value="1"/>
</dbReference>
<accession>A0A8J4DKC6</accession>
<proteinExistence type="predicted"/>
<feature type="signal peptide" evidence="2">
    <location>
        <begin position="1"/>
        <end position="24"/>
    </location>
</feature>
<dbReference type="Proteomes" id="UP000652013">
    <property type="component" value="Unassembled WGS sequence"/>
</dbReference>
<organism evidence="3 4">
    <name type="scientific">Spirilliplanes yamanashiensis</name>
    <dbReference type="NCBI Taxonomy" id="42233"/>
    <lineage>
        <taxon>Bacteria</taxon>
        <taxon>Bacillati</taxon>
        <taxon>Actinomycetota</taxon>
        <taxon>Actinomycetes</taxon>
        <taxon>Micromonosporales</taxon>
        <taxon>Micromonosporaceae</taxon>
        <taxon>Spirilliplanes</taxon>
    </lineage>
</organism>
<reference evidence="3" key="1">
    <citation type="submission" date="2021-01" db="EMBL/GenBank/DDBJ databases">
        <title>Whole genome shotgun sequence of Spirilliplanes yamanashiensis NBRC 15828.</title>
        <authorList>
            <person name="Komaki H."/>
            <person name="Tamura T."/>
        </authorList>
    </citation>
    <scope>NUCLEOTIDE SEQUENCE</scope>
    <source>
        <strain evidence="3">NBRC 15828</strain>
    </source>
</reference>
<evidence type="ECO:0000256" key="1">
    <source>
        <dbReference type="ARBA" id="ARBA00022729"/>
    </source>
</evidence>
<dbReference type="EMBL" id="BOOY01000025">
    <property type="protein sequence ID" value="GIJ03915.1"/>
    <property type="molecule type" value="Genomic_DNA"/>
</dbReference>
<dbReference type="PANTHER" id="PTHR31284:SF10">
    <property type="entry name" value="ACID PHOSPHATASE-LIKE PROTEIN"/>
    <property type="match status" value="1"/>
</dbReference>
<evidence type="ECO:0000256" key="2">
    <source>
        <dbReference type="SAM" id="SignalP"/>
    </source>
</evidence>
<dbReference type="Gene3D" id="3.40.50.1000">
    <property type="entry name" value="HAD superfamily/HAD-like"/>
    <property type="match status" value="1"/>
</dbReference>
<keyword evidence="1 2" id="KW-0732">Signal</keyword>
<dbReference type="SUPFAM" id="SSF56784">
    <property type="entry name" value="HAD-like"/>
    <property type="match status" value="1"/>
</dbReference>
<feature type="chain" id="PRO_5035253748" evidence="2">
    <location>
        <begin position="25"/>
        <end position="198"/>
    </location>
</feature>
<protein>
    <submittedName>
        <fullName evidence="3">Acid phosphatase</fullName>
    </submittedName>
</protein>